<proteinExistence type="inferred from homology"/>
<dbReference type="PANTHER" id="PTHR43343:SF3">
    <property type="entry name" value="PROTEASE DO-LIKE 8, CHLOROPLASTIC"/>
    <property type="match status" value="1"/>
</dbReference>
<name>A0AB37UD54_9CYAN</name>
<dbReference type="InterPro" id="IPR009003">
    <property type="entry name" value="Peptidase_S1_PA"/>
</dbReference>
<sequence>MTVKLSSATIVLFNLGLLAIAAFLWFMPSKPNTKSDASTEKIATTTPVDPVKSSAIVEVAQQVTVRVLTKTSMGSGAIVQRQAQTYTVLTCDHVVAGSQKGEYTILTADGATHPARRLTQTLAGVDLALLQFDSPKSYRVAVLGNSLALTKGDRVYASGFPNYQFLNKSRVEETRNWGMKAFRLTTGTVALLLERTLPEGYSLGYTNEVEQGMSGGPVLNQKGELIGINGRLKYPLQGIDVFTFADGTKPSVELFNQMEALSWAIPIAAFQHQVDKNLAQPQSQNEI</sequence>
<evidence type="ECO:0000256" key="2">
    <source>
        <dbReference type="ARBA" id="ARBA00022670"/>
    </source>
</evidence>
<keyword evidence="3" id="KW-0378">Hydrolase</keyword>
<dbReference type="InterPro" id="IPR051201">
    <property type="entry name" value="Chloro_Bact_Ser_Proteases"/>
</dbReference>
<dbReference type="EMBL" id="RSCK01000065">
    <property type="protein sequence ID" value="RUT06866.1"/>
    <property type="molecule type" value="Genomic_DNA"/>
</dbReference>
<keyword evidence="4" id="KW-0812">Transmembrane</keyword>
<keyword evidence="4" id="KW-0472">Membrane</keyword>
<comment type="similarity">
    <text evidence="1">Belongs to the peptidase S1C family.</text>
</comment>
<protein>
    <recommendedName>
        <fullName evidence="7">Serine protease</fullName>
    </recommendedName>
</protein>
<dbReference type="Proteomes" id="UP000282574">
    <property type="component" value="Unassembled WGS sequence"/>
</dbReference>
<dbReference type="GO" id="GO:0008233">
    <property type="term" value="F:peptidase activity"/>
    <property type="evidence" value="ECO:0007669"/>
    <property type="project" value="UniProtKB-KW"/>
</dbReference>
<feature type="transmembrane region" description="Helical" evidence="4">
    <location>
        <begin position="6"/>
        <end position="26"/>
    </location>
</feature>
<evidence type="ECO:0000256" key="1">
    <source>
        <dbReference type="ARBA" id="ARBA00010541"/>
    </source>
</evidence>
<dbReference type="Gene3D" id="2.40.10.10">
    <property type="entry name" value="Trypsin-like serine proteases"/>
    <property type="match status" value="2"/>
</dbReference>
<keyword evidence="6" id="KW-1185">Reference proteome</keyword>
<evidence type="ECO:0000256" key="3">
    <source>
        <dbReference type="ARBA" id="ARBA00022801"/>
    </source>
</evidence>
<dbReference type="InterPro" id="IPR043504">
    <property type="entry name" value="Peptidase_S1_PA_chymotrypsin"/>
</dbReference>
<evidence type="ECO:0000313" key="5">
    <source>
        <dbReference type="EMBL" id="RUT06866.1"/>
    </source>
</evidence>
<dbReference type="SUPFAM" id="SSF50494">
    <property type="entry name" value="Trypsin-like serine proteases"/>
    <property type="match status" value="1"/>
</dbReference>
<evidence type="ECO:0000313" key="6">
    <source>
        <dbReference type="Proteomes" id="UP000282574"/>
    </source>
</evidence>
<dbReference type="GO" id="GO:0006508">
    <property type="term" value="P:proteolysis"/>
    <property type="evidence" value="ECO:0007669"/>
    <property type="project" value="UniProtKB-KW"/>
</dbReference>
<dbReference type="AlphaFoldDB" id="A0AB37UD54"/>
<dbReference type="PANTHER" id="PTHR43343">
    <property type="entry name" value="PEPTIDASE S12"/>
    <property type="match status" value="1"/>
</dbReference>
<evidence type="ECO:0008006" key="7">
    <source>
        <dbReference type="Google" id="ProtNLM"/>
    </source>
</evidence>
<organism evidence="5 6">
    <name type="scientific">Chroococcidiopsis cubana SAG 39.79</name>
    <dbReference type="NCBI Taxonomy" id="388085"/>
    <lineage>
        <taxon>Bacteria</taxon>
        <taxon>Bacillati</taxon>
        <taxon>Cyanobacteriota</taxon>
        <taxon>Cyanophyceae</taxon>
        <taxon>Chroococcidiopsidales</taxon>
        <taxon>Chroococcidiopsidaceae</taxon>
        <taxon>Chroococcidiopsis</taxon>
    </lineage>
</organism>
<keyword evidence="2" id="KW-0645">Protease</keyword>
<comment type="caution">
    <text evidence="5">The sequence shown here is derived from an EMBL/GenBank/DDBJ whole genome shotgun (WGS) entry which is preliminary data.</text>
</comment>
<evidence type="ECO:0000256" key="4">
    <source>
        <dbReference type="SAM" id="Phobius"/>
    </source>
</evidence>
<keyword evidence="4" id="KW-1133">Transmembrane helix</keyword>
<reference evidence="5 6" key="1">
    <citation type="journal article" date="2019" name="Genome Biol. Evol.">
        <title>Day and night: Metabolic profiles and evolutionary relationships of six axenic non-marine cyanobacteria.</title>
        <authorList>
            <person name="Will S.E."/>
            <person name="Henke P."/>
            <person name="Boedeker C."/>
            <person name="Huang S."/>
            <person name="Brinkmann H."/>
            <person name="Rohde M."/>
            <person name="Jarek M."/>
            <person name="Friedl T."/>
            <person name="Seufert S."/>
            <person name="Schumacher M."/>
            <person name="Overmann J."/>
            <person name="Neumann-Schaal M."/>
            <person name="Petersen J."/>
        </authorList>
    </citation>
    <scope>NUCLEOTIDE SEQUENCE [LARGE SCALE GENOMIC DNA]</scope>
    <source>
        <strain evidence="5 6">SAG 39.79</strain>
    </source>
</reference>
<gene>
    <name evidence="5" type="ORF">DSM107010_51850</name>
</gene>
<accession>A0AB37UD54</accession>
<dbReference type="Pfam" id="PF13365">
    <property type="entry name" value="Trypsin_2"/>
    <property type="match status" value="1"/>
</dbReference>